<dbReference type="PRINTS" id="PR01837">
    <property type="entry name" value="MGTCSAPBPROT"/>
</dbReference>
<comment type="similarity">
    <text evidence="2">Belongs to the MgtC/SapB family.</text>
</comment>
<evidence type="ECO:0000256" key="5">
    <source>
        <dbReference type="ARBA" id="ARBA00022989"/>
    </source>
</evidence>
<keyword evidence="10" id="KW-1185">Reference proteome</keyword>
<reference evidence="9 10" key="1">
    <citation type="submission" date="2018-10" db="EMBL/GenBank/DDBJ databases">
        <title>Phylogenomics of Brevibacillus.</title>
        <authorList>
            <person name="Dunlap C."/>
        </authorList>
    </citation>
    <scope>NUCLEOTIDE SEQUENCE [LARGE SCALE GENOMIC DNA]</scope>
    <source>
        <strain evidence="9 10">JCM 15716</strain>
    </source>
</reference>
<evidence type="ECO:0000256" key="2">
    <source>
        <dbReference type="ARBA" id="ARBA00009298"/>
    </source>
</evidence>
<dbReference type="PANTHER" id="PTHR33778">
    <property type="entry name" value="PROTEIN MGTC"/>
    <property type="match status" value="1"/>
</dbReference>
<dbReference type="InterPro" id="IPR049177">
    <property type="entry name" value="MgtC_SapB_SrpB_YhiD_N"/>
</dbReference>
<evidence type="ECO:0000256" key="1">
    <source>
        <dbReference type="ARBA" id="ARBA00004651"/>
    </source>
</evidence>
<protein>
    <submittedName>
        <fullName evidence="9">MgtC/SapB family protein</fullName>
    </submittedName>
</protein>
<dbReference type="Pfam" id="PF02308">
    <property type="entry name" value="MgtC"/>
    <property type="match status" value="1"/>
</dbReference>
<dbReference type="OrthoDB" id="9811198at2"/>
<dbReference type="PANTHER" id="PTHR33778:SF1">
    <property type="entry name" value="MAGNESIUM TRANSPORTER YHID-RELATED"/>
    <property type="match status" value="1"/>
</dbReference>
<accession>A0A3M8DAJ7</accession>
<sequence>MEFEYLLRVLIAGVCGAIIGYERKNRMKEAGIRTHLVVAVGASLMMVLSKYGFQDQLGWHNLSLDPSRISAQVVSGIGFLGAGMIFLQRHTIKGLTTAAGIWATSGIGMTIGSGLYWVGIGVTLIILLAQMVLYKQFNWLTAPRAEQILLRVENEQATLERVQQILAERGVLNMGFHAEKKGNDFTEIEVEISIKLPGTEQLQHLLTLIQEIPAVRSVEFQ</sequence>
<feature type="transmembrane region" description="Helical" evidence="7">
    <location>
        <begin position="6"/>
        <end position="22"/>
    </location>
</feature>
<dbReference type="EMBL" id="RHHQ01000015">
    <property type="protein sequence ID" value="RNB84998.1"/>
    <property type="molecule type" value="Genomic_DNA"/>
</dbReference>
<feature type="transmembrane region" description="Helical" evidence="7">
    <location>
        <begin position="117"/>
        <end position="134"/>
    </location>
</feature>
<name>A0A3M8DAJ7_9BACL</name>
<dbReference type="GO" id="GO:0005886">
    <property type="term" value="C:plasma membrane"/>
    <property type="evidence" value="ECO:0007669"/>
    <property type="project" value="UniProtKB-SubCell"/>
</dbReference>
<comment type="caution">
    <text evidence="9">The sequence shown here is derived from an EMBL/GenBank/DDBJ whole genome shotgun (WGS) entry which is preliminary data.</text>
</comment>
<feature type="domain" description="MgtC/SapB/SrpB/YhiD N-terminal" evidence="8">
    <location>
        <begin position="10"/>
        <end position="133"/>
    </location>
</feature>
<dbReference type="Proteomes" id="UP000271031">
    <property type="component" value="Unassembled WGS sequence"/>
</dbReference>
<evidence type="ECO:0000313" key="10">
    <source>
        <dbReference type="Proteomes" id="UP000271031"/>
    </source>
</evidence>
<evidence type="ECO:0000256" key="3">
    <source>
        <dbReference type="ARBA" id="ARBA00022475"/>
    </source>
</evidence>
<keyword evidence="5 7" id="KW-1133">Transmembrane helix</keyword>
<dbReference type="RefSeq" id="WP_122919483.1">
    <property type="nucleotide sequence ID" value="NZ_RHHQ01000015.1"/>
</dbReference>
<evidence type="ECO:0000256" key="7">
    <source>
        <dbReference type="SAM" id="Phobius"/>
    </source>
</evidence>
<dbReference type="InterPro" id="IPR003416">
    <property type="entry name" value="MgtC/SapB/SrpB/YhiD_fam"/>
</dbReference>
<dbReference type="AlphaFoldDB" id="A0A3M8DAJ7"/>
<gene>
    <name evidence="9" type="ORF">EDM56_18940</name>
</gene>
<feature type="transmembrane region" description="Helical" evidence="7">
    <location>
        <begin position="69"/>
        <end position="87"/>
    </location>
</feature>
<keyword evidence="4 7" id="KW-0812">Transmembrane</keyword>
<comment type="subcellular location">
    <subcellularLocation>
        <location evidence="1">Cell membrane</location>
        <topology evidence="1">Multi-pass membrane protein</topology>
    </subcellularLocation>
</comment>
<feature type="transmembrane region" description="Helical" evidence="7">
    <location>
        <begin position="34"/>
        <end position="53"/>
    </location>
</feature>
<evidence type="ECO:0000256" key="6">
    <source>
        <dbReference type="ARBA" id="ARBA00023136"/>
    </source>
</evidence>
<evidence type="ECO:0000313" key="9">
    <source>
        <dbReference type="EMBL" id="RNB84998.1"/>
    </source>
</evidence>
<organism evidence="9 10">
    <name type="scientific">Brevibacillus fluminis</name>
    <dbReference type="NCBI Taxonomy" id="511487"/>
    <lineage>
        <taxon>Bacteria</taxon>
        <taxon>Bacillati</taxon>
        <taxon>Bacillota</taxon>
        <taxon>Bacilli</taxon>
        <taxon>Bacillales</taxon>
        <taxon>Paenibacillaceae</taxon>
        <taxon>Brevibacillus</taxon>
    </lineage>
</organism>
<keyword evidence="3" id="KW-1003">Cell membrane</keyword>
<proteinExistence type="inferred from homology"/>
<evidence type="ECO:0000256" key="4">
    <source>
        <dbReference type="ARBA" id="ARBA00022692"/>
    </source>
</evidence>
<keyword evidence="6 7" id="KW-0472">Membrane</keyword>
<evidence type="ECO:0000259" key="8">
    <source>
        <dbReference type="Pfam" id="PF02308"/>
    </source>
</evidence>